<keyword evidence="1" id="KW-0862">Zinc</keyword>
<evidence type="ECO:0000313" key="5">
    <source>
        <dbReference type="Proteomes" id="UP001259832"/>
    </source>
</evidence>
<proteinExistence type="predicted"/>
<feature type="region of interest" description="Disordered" evidence="2">
    <location>
        <begin position="520"/>
        <end position="540"/>
    </location>
</feature>
<reference evidence="4" key="1">
    <citation type="submission" date="2023-08" db="EMBL/GenBank/DDBJ databases">
        <title>Reference Genome Resource for the Citrus Pathogen Phytophthora citrophthora.</title>
        <authorList>
            <person name="Moller H."/>
            <person name="Coetzee B."/>
            <person name="Rose L.J."/>
            <person name="Van Niekerk J.M."/>
        </authorList>
    </citation>
    <scope>NUCLEOTIDE SEQUENCE</scope>
    <source>
        <strain evidence="4">STE-U-9442</strain>
    </source>
</reference>
<dbReference type="PROSITE" id="PS50966">
    <property type="entry name" value="ZF_SWIM"/>
    <property type="match status" value="1"/>
</dbReference>
<comment type="caution">
    <text evidence="4">The sequence shown here is derived from an EMBL/GenBank/DDBJ whole genome shotgun (WGS) entry which is preliminary data.</text>
</comment>
<sequence>MSSIADLFGNESDVTVLLEYSDSTSDSNISAPPHSSNEDSDSDECSLDFGNDSGDTSDHAIVATEKSIYTSSGYYTTQTEAEQSIHGLNRFVYTYQTRYLSPFVLGKVYQCRSHFGCDHRIKLAIHRANENSFRYQLLQRGQHCGCIARRPARVISPVLKSEIDVLLRLGMADGKHICLRKDYTNGFFDVEVPVRSANIDHSDAIASALEIVWPEVEILTCWEHLLRHSRNQSKLATSNNFIKDHLQPHLRMLRFTHAEAVPSSIKACIEGVERFERADWLQSVYLYPRWERWSVGSSSIPGFLSTQQPIESHHHVIKVVVTDYKKALMVSVLYSVLPRVLLYDATNLSSGSQCHYAEGPLPLAAVMMAKDFLIDPRNHRVVNAKATQRPVRIFFNSTTSMVHAKNLAGTTVSAARTEKFQRSLRGWMGDEVPIDEIQAIFLSLHQVTVNDGLLAEMESLPIRSKWLFAEIRSIRSTLSCTCKRHMRSGWVCAHIIASLHLLKKLDIERALDSIPMRGLPGRPRRPFTGASLPSSLQRDGSTDAYDVDRLINLFTKEPGRPLKWPIIEEFDVVDGGTTVPDHQVGQVAACRLSPQDGVYVWTATLVDGDSAEHKVEELVHAIRRARDMK</sequence>
<feature type="domain" description="SWIM-type" evidence="3">
    <location>
        <begin position="465"/>
        <end position="503"/>
    </location>
</feature>
<evidence type="ECO:0000256" key="1">
    <source>
        <dbReference type="PROSITE-ProRule" id="PRU00325"/>
    </source>
</evidence>
<protein>
    <recommendedName>
        <fullName evidence="3">SWIM-type domain-containing protein</fullName>
    </recommendedName>
</protein>
<accession>A0AAD9FYW5</accession>
<dbReference type="Proteomes" id="UP001259832">
    <property type="component" value="Unassembled WGS sequence"/>
</dbReference>
<dbReference type="EMBL" id="JASMQC010000056">
    <property type="protein sequence ID" value="KAK1928832.1"/>
    <property type="molecule type" value="Genomic_DNA"/>
</dbReference>
<keyword evidence="1" id="KW-0863">Zinc-finger</keyword>
<dbReference type="GO" id="GO:0008270">
    <property type="term" value="F:zinc ion binding"/>
    <property type="evidence" value="ECO:0007669"/>
    <property type="project" value="UniProtKB-KW"/>
</dbReference>
<evidence type="ECO:0000259" key="3">
    <source>
        <dbReference type="PROSITE" id="PS50966"/>
    </source>
</evidence>
<evidence type="ECO:0000313" key="4">
    <source>
        <dbReference type="EMBL" id="KAK1928832.1"/>
    </source>
</evidence>
<organism evidence="4 5">
    <name type="scientific">Phytophthora citrophthora</name>
    <dbReference type="NCBI Taxonomy" id="4793"/>
    <lineage>
        <taxon>Eukaryota</taxon>
        <taxon>Sar</taxon>
        <taxon>Stramenopiles</taxon>
        <taxon>Oomycota</taxon>
        <taxon>Peronosporomycetes</taxon>
        <taxon>Peronosporales</taxon>
        <taxon>Peronosporaceae</taxon>
        <taxon>Phytophthora</taxon>
    </lineage>
</organism>
<evidence type="ECO:0000256" key="2">
    <source>
        <dbReference type="SAM" id="MobiDB-lite"/>
    </source>
</evidence>
<dbReference type="AlphaFoldDB" id="A0AAD9FYW5"/>
<dbReference type="InterPro" id="IPR007527">
    <property type="entry name" value="Znf_SWIM"/>
</dbReference>
<gene>
    <name evidence="4" type="ORF">P3T76_015621</name>
</gene>
<keyword evidence="5" id="KW-1185">Reference proteome</keyword>
<keyword evidence="1" id="KW-0479">Metal-binding</keyword>
<feature type="region of interest" description="Disordered" evidence="2">
    <location>
        <begin position="23"/>
        <end position="53"/>
    </location>
</feature>
<feature type="compositionally biased region" description="Polar residues" evidence="2">
    <location>
        <begin position="23"/>
        <end position="34"/>
    </location>
</feature>
<name>A0AAD9FYW5_9STRA</name>